<dbReference type="PANTHER" id="PTHR43689:SF14">
    <property type="entry name" value="LYSOPHOSPHOLIPASE BODYGUARD 4-RELATED"/>
    <property type="match status" value="1"/>
</dbReference>
<evidence type="ECO:0000259" key="1">
    <source>
        <dbReference type="Pfam" id="PF00561"/>
    </source>
</evidence>
<keyword evidence="3" id="KW-1185">Reference proteome</keyword>
<dbReference type="InterPro" id="IPR000073">
    <property type="entry name" value="AB_hydrolase_1"/>
</dbReference>
<dbReference type="Gene3D" id="3.40.50.1820">
    <property type="entry name" value="alpha/beta hydrolase"/>
    <property type="match status" value="1"/>
</dbReference>
<dbReference type="EMBL" id="CAMAPF010000984">
    <property type="protein sequence ID" value="CAH9134758.1"/>
    <property type="molecule type" value="Genomic_DNA"/>
</dbReference>
<organism evidence="2 3">
    <name type="scientific">Cuscuta epithymum</name>
    <dbReference type="NCBI Taxonomy" id="186058"/>
    <lineage>
        <taxon>Eukaryota</taxon>
        <taxon>Viridiplantae</taxon>
        <taxon>Streptophyta</taxon>
        <taxon>Embryophyta</taxon>
        <taxon>Tracheophyta</taxon>
        <taxon>Spermatophyta</taxon>
        <taxon>Magnoliopsida</taxon>
        <taxon>eudicotyledons</taxon>
        <taxon>Gunneridae</taxon>
        <taxon>Pentapetalae</taxon>
        <taxon>asterids</taxon>
        <taxon>lamiids</taxon>
        <taxon>Solanales</taxon>
        <taxon>Convolvulaceae</taxon>
        <taxon>Cuscuteae</taxon>
        <taxon>Cuscuta</taxon>
        <taxon>Cuscuta subgen. Cuscuta</taxon>
    </lineage>
</organism>
<dbReference type="GO" id="GO:0016787">
    <property type="term" value="F:hydrolase activity"/>
    <property type="evidence" value="ECO:0007669"/>
    <property type="project" value="UniProtKB-ARBA"/>
</dbReference>
<sequence>MMKPKFLSHSLISLLSFPVFCFLDFLDALLCVAYRFIDSFLEETSSSPCYCCSPGEVQSSLKMAVDGESELSVTLYRRKNVFRRMAVLANGAAGGRSRECDGSGEGRGNRWSDCGCEPCIAWMKKGESGGIADLRLHLVVREPSASAGKLEDPNGNTTENIIFLHGFMGSSSFWTQTVFPYLSENAMQKYRLFAVDLLGFGQSPKPRDCFYTMKDHLEMIEKTVIIPFELKSFHLVAHSMGCVIALALGAKHAQSVKSITLIAPPYFPADAGKDASLSTLEKVAARRIWPPVLFGSAFMSWYEHLGRCVCFIICRNHRTWEWILRKITGRDLHFTLVDMTRHTHHSAWHTMHNVICGGGKMMDKYLEALTSCGVKMKIIHGSEDQVVPLECSEKMKMKAGDAKVKFIAGADHSSVIMGRERDISRDLQQFWASITK</sequence>
<gene>
    <name evidence="2" type="ORF">CEPIT_LOCUS33988</name>
</gene>
<dbReference type="AlphaFoldDB" id="A0AAV0FGK6"/>
<name>A0AAV0FGK6_9ASTE</name>
<evidence type="ECO:0000313" key="2">
    <source>
        <dbReference type="EMBL" id="CAH9134758.1"/>
    </source>
</evidence>
<dbReference type="PANTHER" id="PTHR43689">
    <property type="entry name" value="HYDROLASE"/>
    <property type="match status" value="1"/>
</dbReference>
<dbReference type="SUPFAM" id="SSF53474">
    <property type="entry name" value="alpha/beta-Hydrolases"/>
    <property type="match status" value="1"/>
</dbReference>
<accession>A0AAV0FGK6</accession>
<dbReference type="InterPro" id="IPR029058">
    <property type="entry name" value="AB_hydrolase_fold"/>
</dbReference>
<reference evidence="2" key="1">
    <citation type="submission" date="2022-07" db="EMBL/GenBank/DDBJ databases">
        <authorList>
            <person name="Macas J."/>
            <person name="Novak P."/>
            <person name="Neumann P."/>
        </authorList>
    </citation>
    <scope>NUCLEOTIDE SEQUENCE</scope>
</reference>
<dbReference type="Pfam" id="PF00561">
    <property type="entry name" value="Abhydrolase_1"/>
    <property type="match status" value="1"/>
</dbReference>
<evidence type="ECO:0000313" key="3">
    <source>
        <dbReference type="Proteomes" id="UP001152523"/>
    </source>
</evidence>
<feature type="domain" description="AB hydrolase-1" evidence="1">
    <location>
        <begin position="161"/>
        <end position="265"/>
    </location>
</feature>
<dbReference type="Proteomes" id="UP001152523">
    <property type="component" value="Unassembled WGS sequence"/>
</dbReference>
<protein>
    <recommendedName>
        <fullName evidence="1">AB hydrolase-1 domain-containing protein</fullName>
    </recommendedName>
</protein>
<comment type="caution">
    <text evidence="2">The sequence shown here is derived from an EMBL/GenBank/DDBJ whole genome shotgun (WGS) entry which is preliminary data.</text>
</comment>
<proteinExistence type="predicted"/>